<feature type="transmembrane region" description="Helical" evidence="1">
    <location>
        <begin position="281"/>
        <end position="300"/>
    </location>
</feature>
<feature type="transmembrane region" description="Helical" evidence="1">
    <location>
        <begin position="175"/>
        <end position="197"/>
    </location>
</feature>
<feature type="transmembrane region" description="Helical" evidence="1">
    <location>
        <begin position="132"/>
        <end position="155"/>
    </location>
</feature>
<evidence type="ECO:0008006" key="3">
    <source>
        <dbReference type="Google" id="ProtNLM"/>
    </source>
</evidence>
<organism evidence="2">
    <name type="scientific">Streptomyces sp. SID7499</name>
    <dbReference type="NCBI Taxonomy" id="2706086"/>
    <lineage>
        <taxon>Bacteria</taxon>
        <taxon>Bacillati</taxon>
        <taxon>Actinomycetota</taxon>
        <taxon>Actinomycetes</taxon>
        <taxon>Kitasatosporales</taxon>
        <taxon>Streptomycetaceae</taxon>
        <taxon>Streptomyces</taxon>
    </lineage>
</organism>
<comment type="caution">
    <text evidence="2">The sequence shown here is derived from an EMBL/GenBank/DDBJ whole genome shotgun (WGS) entry which is preliminary data.</text>
</comment>
<reference evidence="2" key="1">
    <citation type="submission" date="2020-01" db="EMBL/GenBank/DDBJ databases">
        <title>Insect and environment-associated Actinomycetes.</title>
        <authorList>
            <person name="Currrie C."/>
            <person name="Chevrette M."/>
            <person name="Carlson C."/>
            <person name="Stubbendieck R."/>
            <person name="Wendt-Pienkowski E."/>
        </authorList>
    </citation>
    <scope>NUCLEOTIDE SEQUENCE</scope>
    <source>
        <strain evidence="2">SID7499</strain>
    </source>
</reference>
<feature type="transmembrane region" description="Helical" evidence="1">
    <location>
        <begin position="204"/>
        <end position="222"/>
    </location>
</feature>
<feature type="transmembrane region" description="Helical" evidence="1">
    <location>
        <begin position="87"/>
        <end position="111"/>
    </location>
</feature>
<proteinExistence type="predicted"/>
<sequence length="304" mass="31611">MTALATSAAPDTRPGGLLRVVGRTHRTALTLSLAALAAAAVALVWLHSLGDEARAGVSACSTPPTGRLPSCAAVDAITADETYRSGIFALATALSWVMFPVAAWAGGALIGRELENGTAQLAWTQSVTPARWLAVKLAAPAALLTAGTGGLLLLNDWARGDGDPDLVGDWYYPDAFVSTGPVAVAYALAGLALGALAGLVWRRALPATGVALAASLLLHSVLERYRENLWPAVTRTEAGTLELPRSALQVSWADVPRDGVLLTRATFHPESHFWPLQYVEAGILLAVAGTATAAAFLLLARRLP</sequence>
<dbReference type="AlphaFoldDB" id="A0A6G3X8L0"/>
<evidence type="ECO:0000256" key="1">
    <source>
        <dbReference type="SAM" id="Phobius"/>
    </source>
</evidence>
<dbReference type="EMBL" id="JAAGMN010005031">
    <property type="protein sequence ID" value="NEE14149.1"/>
    <property type="molecule type" value="Genomic_DNA"/>
</dbReference>
<feature type="transmembrane region" description="Helical" evidence="1">
    <location>
        <begin position="28"/>
        <end position="46"/>
    </location>
</feature>
<accession>A0A6G3X8L0</accession>
<gene>
    <name evidence="2" type="ORF">G3M58_47780</name>
</gene>
<keyword evidence="1" id="KW-0812">Transmembrane</keyword>
<name>A0A6G3X8L0_9ACTN</name>
<evidence type="ECO:0000313" key="2">
    <source>
        <dbReference type="EMBL" id="NEE14149.1"/>
    </source>
</evidence>
<keyword evidence="1" id="KW-1133">Transmembrane helix</keyword>
<protein>
    <recommendedName>
        <fullName evidence="3">ABC transporter permease</fullName>
    </recommendedName>
</protein>
<keyword evidence="1" id="KW-0472">Membrane</keyword>